<keyword evidence="2" id="KW-0223">Dioxygenase</keyword>
<reference evidence="3" key="2">
    <citation type="submission" date="2016-10" db="EMBL/GenBank/DDBJ databases">
        <authorList>
            <person name="Varghese N."/>
            <person name="Submissions S."/>
        </authorList>
    </citation>
    <scope>NUCLEOTIDE SEQUENCE [LARGE SCALE GENOMIC DNA]</scope>
    <source>
        <strain evidence="3">JCM 18195</strain>
    </source>
</reference>
<name>A0A1I5ZDZ1_9GAMM</name>
<organism evidence="2 3">
    <name type="scientific">Geopseudomonas sagittaria</name>
    <dbReference type="NCBI Taxonomy" id="1135990"/>
    <lineage>
        <taxon>Bacteria</taxon>
        <taxon>Pseudomonadati</taxon>
        <taxon>Pseudomonadota</taxon>
        <taxon>Gammaproteobacteria</taxon>
        <taxon>Pseudomonadales</taxon>
        <taxon>Pseudomonadaceae</taxon>
        <taxon>Geopseudomonas</taxon>
    </lineage>
</organism>
<dbReference type="SUPFAM" id="SSF54593">
    <property type="entry name" value="Glyoxalase/Bleomycin resistance protein/Dihydroxybiphenyl dioxygenase"/>
    <property type="match status" value="1"/>
</dbReference>
<sequence>MKKGVMRPGHIQLRVLDMAKALEHYVE</sequence>
<proteinExistence type="predicted"/>
<dbReference type="EMBL" id="FOXM01000041">
    <property type="protein sequence ID" value="SFQ54664.1"/>
    <property type="molecule type" value="Genomic_DNA"/>
</dbReference>
<protein>
    <submittedName>
        <fullName evidence="2">Catechol 2,3-dioxygenase</fullName>
    </submittedName>
</protein>
<dbReference type="AlphaFoldDB" id="A0A1I5ZDZ1"/>
<accession>A0A1I5ZDZ1</accession>
<keyword evidence="2" id="KW-0560">Oxidoreductase</keyword>
<evidence type="ECO:0000313" key="2">
    <source>
        <dbReference type="EMBL" id="SFQ54664.1"/>
    </source>
</evidence>
<reference evidence="2" key="1">
    <citation type="submission" date="2016-10" db="EMBL/GenBank/DDBJ databases">
        <authorList>
            <person name="de Groot N.N."/>
        </authorList>
    </citation>
    <scope>NUCLEOTIDE SEQUENCE [LARGE SCALE GENOMIC DNA]</scope>
    <source>
        <strain evidence="2">JCM 18195</strain>
    </source>
</reference>
<feature type="non-terminal residue" evidence="2">
    <location>
        <position position="27"/>
    </location>
</feature>
<dbReference type="EMBL" id="FOXM01000021">
    <property type="protein sequence ID" value="SFQ43950.1"/>
    <property type="molecule type" value="Genomic_DNA"/>
</dbReference>
<dbReference type="InterPro" id="IPR029068">
    <property type="entry name" value="Glyas_Bleomycin-R_OHBP_Dase"/>
</dbReference>
<dbReference type="GO" id="GO:0051213">
    <property type="term" value="F:dioxygenase activity"/>
    <property type="evidence" value="ECO:0007669"/>
    <property type="project" value="UniProtKB-KW"/>
</dbReference>
<gene>
    <name evidence="1" type="ORF">SAMN05216229_12145</name>
    <name evidence="2" type="ORF">SAMN05216229_1413</name>
</gene>
<dbReference type="Proteomes" id="UP000243084">
    <property type="component" value="Unassembled WGS sequence"/>
</dbReference>
<evidence type="ECO:0000313" key="1">
    <source>
        <dbReference type="EMBL" id="SFQ43950.1"/>
    </source>
</evidence>
<keyword evidence="3" id="KW-1185">Reference proteome</keyword>
<evidence type="ECO:0000313" key="3">
    <source>
        <dbReference type="Proteomes" id="UP000243084"/>
    </source>
</evidence>